<dbReference type="InterPro" id="IPR022398">
    <property type="entry name" value="Peptidase_S8_His-AS"/>
</dbReference>
<keyword evidence="3" id="KW-0134">Cell wall</keyword>
<dbReference type="PROSITE" id="PS51892">
    <property type="entry name" value="SUBTILASE"/>
    <property type="match status" value="1"/>
</dbReference>
<sequence>MKQRKKMSKRKIWKVFSIFALSAMLSNVVLPLGLKQAFADTNLTQQTASNGTFTADEVNRILDGLTTEQKANINKLTGADNAQKIHVDQKDLHSSKNINVIVQFKEDPAKIQIIKQSLANGGATLNRQDFAAEYSDAQNKVEESHTKFKTFVNTQPKTTVVGGKSVNTTMSISREYSEAFNGVALSLPSNLVEKLSENPEVASIWSAVEYTVADQDSTSQSSGTSDNVGKPTSGLTLLGIDKLQAEGNTGIIKSGPRAGKRVKVGVLDTGIDYNHPDLKAVYKGGHDFVNNSGIDSKGNVIYVDDNDPMETTYNDWKAAKSNPDPTVGPPPGDYKQYITSHGTHVSGTIAANTTDNNNVYSANGVAPNVDLYAYRVLGPGGHGTSDSVLNGIDQAVKDHMDVINLSLGASVNNPLYPTSIAINNATLSGVVCDVAAGNSGPGTATVGSPGTSPLAITVGASTIPEDIPVMTINNGSASYKARLFGKNFAQADDEFKGKTIPIVDVGLGSVAAYDGINMSGKLALVKRGGEYLQTKMANAKKAGAEGMIIWDNTEDSDNQGYIASFLGVSMDNVYSISLTQAEGQALSDEIQKDPKSASITFPSTLDPAISKNGDELASFSSTGPVSNWSIKPDVVAPGVDISSTAPYDIWEPQDNTTHDYKYDYQIMSGTSMATPHVAGISALVLAAHPDYTPADVKAALMNTAKDINTDSKTYSVYQVGAGRVDPARAINADTRIQVLDKAITQDNLADASTLHEVDNLTGSMFFGFKGRGEGSTNGSDDVIASKDFNVINQGTSSKTFNVSTEYISTKFAGSNKVCPGTGNDVNIDFTVDGKNVSSINVGGESTVKAMAKITVPSNSLEGTYEGYISLVNSQDSSESYRIPFTITVAEKGINKFQVAIKAAAEGNLSAYYLSVNNEMENLYIAIKDKDGKYIGIANTLSNGSNLIPGVQYGPLITLFRGFYLPFTKTYDGTYDQSGISNKVEVLKEGAYSLELIATGKDGKRYTAEDTVYVDGTPPTMKMDQDSNGGIYEIDTTGYLPGQEIKGFYGTVYDSNIDVMKNNGETSVPSPKDGITPVPVDQALNSVIGYQDSMFPTVYFNTDAKGRFHFGVTAEDVANKLGSEFYIDPVDYSGESDGSINGQTYYFIKKGNPYVTLTSSNGIDAGLGNEDKLVIDANKPFKTTITTKYGVGMTGGKFMLNSNSVYEFSNIRLTEEYKNYLIGKGIDPTKVLSVSQPYVHPIYQKGKTTDVTISNIGPAGALDHDMPIIEADVTYNSPDPITGPFEYQLLQANLTLSGEDTRVAWFPTNVPYVRQNISVLRGQVAAESFARNNVNNQYPQFTVDSGAKVTAIDDKGKKFTTDQPTSFNNTMAYTFINPYYALTMDVSDKPYSVEASVPGHFKGYEKTPVIGENKFGYQSGTVKDIRGLFPILLGGDVNGDNVIDMKDLLKEIDVYYQYKNLNNFNNPANTLANKTAFLNTNRDADIYWIKPSGFGYGIDYNDFYFIFKNFGQQNQSAIDAGVTVPTAQLTVDQDKTITTDFAGSITLNAGDTLQQVMQKLNFTAPSQQIVTTPKLQDLQNGATISLVPTSTVFVDDVVWRKSITTIMLGTTDVTNLVNISPAYMYYDQNGVQQTMPSKITFPGSLFPTATNYTMTVKATGYQDVTKAFTVSAVPIPTPVIPIITDPTVAHIGQDLTLTFPENANWRNGINKVIVTTNTGKSMDISNLINPDTNQKYYDISMPGKITFNAKTFMTDSTLDPNNGSTYNQATVNPGGKSYLPQLYRFTIGSIGTDGTVYPDSIAGYDPVYTGQQPVGFTINFDSQGGTVINPMAVGYKADSSRSNGPSSDLVSYMRPAPTKPGYKFLGWFNEPTGTTLWDPSRALTADKTVYAKWQMNTTQSYSPVDKANPNGLKFDGSNGSVSGIGWVLGEGDLKINIPDYLTNVSWLTGKDKIAKIEAKFYAMKSDGTTETTPTKYTLDPSTYDLSSNESNGILSFKTATHDQAVQAGQSNLGEKFAFSEMPTLANFGAIKGYELTLTSTSGENVVIPNIQLGYRRHIDLNAGTLKNANDLYFADMLVNGKTTAPNMSTGSTRVTNGNLTISNDLYLDAASSSDKKSDITTNPKVLTDNSTFYLSWIKVPPTVNKDVVGNIVGSDITLTFTDVGTWKNNIKAVMIGSKTLELNKDYTVSNNNITLKASLFTNGQKVNVTIVSEGYKDVVVIDQVIGYTVTFESNGGDPVPSQIVDRNASKPIDPTKVGYKFYGWYMDQNLTIPYDFDNIVTKPITLYAKYALAGSFVTPDTTDNALGNNIVLEYVDKDWANAITGIAINGSAVDGSKFDVDKVNRTITLDNSLFTRVKDYTITIKATDYSDVTFVQKVVNGYIVHFVLPGDAPAELKEGTKDQIVARRITTPTVHGYDLTWFADEECTIPWDFTNSIYSAKTIYGKWSPTKFTVIFDRQDGGLVQSKTAEYKTTITAPNVPTRPGYTFDGWYKDAEGKNAWDFATDKVTENTILYAKWSSNSYTVSFNSEGGSAVDSKTVVFNTTVGEPTAPTRTGYTFDGWYKDVEGKTAWNFATDKVTENTILYAKWSSNNSINSYTVSFNSQGGSVVDSKTVIFNTTVGEPTAPTRPGYTFVGWYKDAEGQTAWNFATDKVTENTILYAKWSSNSYTVSFNSQGGSVVDSKTVIFNTTVGEPAAPTRPGYTFVGWYKDAEGKNAWNFATDKVTENTILYAKWSSNSYTVSFNSQGGSVVESKTVIFNTTVGEPVAPTRSGYTFVGWYKDAEGKNAWNFTTDKVTANTILYARWSSNSYTVSFNSQGGSVVDSKTVIFNTTVGEPTAPTRKGYTFVGWYKDTIGQTAWNFATDKVTSSVTLYAKWLLIGPVINPIDDNDRLISGKTEANATVVVKNKDIVVATGKADAEGIYSIEITPQKAGTVLTVIVKDVEGNQSEASSITILDRTAPKAPIINLIADNDTKITGITEANAIIIVKINNIVVATGKADSKGLFSIKIKQQKAGTQLSVYAKDTAGNQSAATNVKVLDKTAPNAPKISSFILKNKNQIQIKGTAEANSTIVVKIGNKVVTNVKVSSNGTFTVNLSKVGKGKNTITLYAVDKAGNKGSVVNRSVIIK</sequence>
<dbReference type="Pfam" id="PF07550">
    <property type="entry name" value="Shr-like_HID"/>
    <property type="match status" value="4"/>
</dbReference>
<dbReference type="Pfam" id="PF05922">
    <property type="entry name" value="Inhibitor_I9"/>
    <property type="match status" value="1"/>
</dbReference>
<keyword evidence="4" id="KW-0964">Secreted</keyword>
<dbReference type="InterPro" id="IPR046450">
    <property type="entry name" value="PA_dom_sf"/>
</dbReference>
<keyword evidence="8 10" id="KW-0720">Serine protease</keyword>
<keyword evidence="7 10" id="KW-0378">Hydrolase</keyword>
<evidence type="ECO:0000256" key="6">
    <source>
        <dbReference type="ARBA" id="ARBA00022729"/>
    </source>
</evidence>
<feature type="active site" description="Charge relay system" evidence="9 10">
    <location>
        <position position="671"/>
    </location>
</feature>
<feature type="domain" description="Heme-binding protein Shr-like Hb-interacting" evidence="16">
    <location>
        <begin position="1684"/>
        <end position="1754"/>
    </location>
</feature>
<name>A0A940NSZ4_9BACI</name>
<evidence type="ECO:0000259" key="17">
    <source>
        <dbReference type="Pfam" id="PF17936"/>
    </source>
</evidence>
<dbReference type="SUPFAM" id="SSF52025">
    <property type="entry name" value="PA domain"/>
    <property type="match status" value="1"/>
</dbReference>
<feature type="domain" description="Inhibitor I9" evidence="15">
    <location>
        <begin position="100"/>
        <end position="209"/>
    </location>
</feature>
<comment type="similarity">
    <text evidence="2 10 11">Belongs to the peptidase S8 family.</text>
</comment>
<dbReference type="Proteomes" id="UP000682134">
    <property type="component" value="Unassembled WGS sequence"/>
</dbReference>
<feature type="domain" description="PA" evidence="14">
    <location>
        <begin position="509"/>
        <end position="586"/>
    </location>
</feature>
<dbReference type="PANTHER" id="PTHR43806">
    <property type="entry name" value="PEPTIDASE S8"/>
    <property type="match status" value="1"/>
</dbReference>
<evidence type="ECO:0000313" key="19">
    <source>
        <dbReference type="Proteomes" id="UP000682134"/>
    </source>
</evidence>
<dbReference type="PROSITE" id="PS00136">
    <property type="entry name" value="SUBTILASE_ASP"/>
    <property type="match status" value="1"/>
</dbReference>
<gene>
    <name evidence="18" type="ORF">J5Y03_15105</name>
</gene>
<feature type="domain" description="Peptidase S8/S53" evidence="13">
    <location>
        <begin position="259"/>
        <end position="707"/>
    </location>
</feature>
<dbReference type="Gene3D" id="3.40.50.200">
    <property type="entry name" value="Peptidase S8/S53 domain"/>
    <property type="match status" value="1"/>
</dbReference>
<evidence type="ECO:0000259" key="14">
    <source>
        <dbReference type="Pfam" id="PF02225"/>
    </source>
</evidence>
<dbReference type="Pfam" id="PF02225">
    <property type="entry name" value="PA"/>
    <property type="match status" value="1"/>
</dbReference>
<dbReference type="Pfam" id="PF17936">
    <property type="entry name" value="Big_6"/>
    <property type="match status" value="3"/>
</dbReference>
<dbReference type="GO" id="GO:0030313">
    <property type="term" value="C:cell envelope"/>
    <property type="evidence" value="ECO:0007669"/>
    <property type="project" value="UniProtKB-SubCell"/>
</dbReference>
<dbReference type="InterPro" id="IPR018247">
    <property type="entry name" value="EF_Hand_1_Ca_BS"/>
</dbReference>
<dbReference type="InterPro" id="IPR011432">
    <property type="entry name" value="Shr-like_HID"/>
</dbReference>
<evidence type="ECO:0000256" key="1">
    <source>
        <dbReference type="ARBA" id="ARBA00004196"/>
    </source>
</evidence>
<dbReference type="InterPro" id="IPR010259">
    <property type="entry name" value="S8pro/Inhibitor_I9"/>
</dbReference>
<dbReference type="InterPro" id="IPR003137">
    <property type="entry name" value="PA_domain"/>
</dbReference>
<dbReference type="Pfam" id="PF09479">
    <property type="entry name" value="Flg_new"/>
    <property type="match status" value="8"/>
</dbReference>
<dbReference type="InterPro" id="IPR034213">
    <property type="entry name" value="S8_Vpr-like"/>
</dbReference>
<keyword evidence="5 10" id="KW-0645">Protease</keyword>
<feature type="domain" description="Heme-binding protein Shr-like Hb-interacting" evidence="16">
    <location>
        <begin position="2144"/>
        <end position="2223"/>
    </location>
</feature>
<evidence type="ECO:0000259" key="13">
    <source>
        <dbReference type="Pfam" id="PF00082"/>
    </source>
</evidence>
<keyword evidence="6 12" id="KW-0732">Signal</keyword>
<evidence type="ECO:0000313" key="18">
    <source>
        <dbReference type="EMBL" id="MBP0726487.1"/>
    </source>
</evidence>
<reference evidence="18" key="1">
    <citation type="submission" date="2021-04" db="EMBL/GenBank/DDBJ databases">
        <title>Genome seq and assembly of Bacillus sp.</title>
        <authorList>
            <person name="Chhetri G."/>
        </authorList>
    </citation>
    <scope>NUCLEOTIDE SEQUENCE</scope>
    <source>
        <strain evidence="18">RG28</strain>
    </source>
</reference>
<evidence type="ECO:0000256" key="11">
    <source>
        <dbReference type="RuleBase" id="RU003355"/>
    </source>
</evidence>
<dbReference type="SUPFAM" id="SSF52743">
    <property type="entry name" value="Subtilisin-like"/>
    <property type="match status" value="1"/>
</dbReference>
<dbReference type="InterPro" id="IPR023827">
    <property type="entry name" value="Peptidase_S8_Asp-AS"/>
</dbReference>
<dbReference type="EMBL" id="JAGIYQ010000011">
    <property type="protein sequence ID" value="MBP0726487.1"/>
    <property type="molecule type" value="Genomic_DNA"/>
</dbReference>
<feature type="active site" description="Charge relay system" evidence="9 10">
    <location>
        <position position="341"/>
    </location>
</feature>
<feature type="domain" description="Bacterial Ig" evidence="17">
    <location>
        <begin position="2881"/>
        <end position="2957"/>
    </location>
</feature>
<dbReference type="PANTHER" id="PTHR43806:SF65">
    <property type="entry name" value="SERINE PROTEASE APRX"/>
    <property type="match status" value="1"/>
</dbReference>
<dbReference type="GO" id="GO:0004252">
    <property type="term" value="F:serine-type endopeptidase activity"/>
    <property type="evidence" value="ECO:0007669"/>
    <property type="project" value="UniProtKB-UniRule"/>
</dbReference>
<evidence type="ECO:0000256" key="2">
    <source>
        <dbReference type="ARBA" id="ARBA00011073"/>
    </source>
</evidence>
<evidence type="ECO:0000256" key="5">
    <source>
        <dbReference type="ARBA" id="ARBA00022670"/>
    </source>
</evidence>
<feature type="signal peptide" evidence="12">
    <location>
        <begin position="1"/>
        <end position="31"/>
    </location>
</feature>
<evidence type="ECO:0000256" key="10">
    <source>
        <dbReference type="PROSITE-ProRule" id="PRU01240"/>
    </source>
</evidence>
<dbReference type="InterPro" id="IPR036852">
    <property type="entry name" value="Peptidase_S8/S53_dom_sf"/>
</dbReference>
<dbReference type="Gene3D" id="3.50.30.30">
    <property type="match status" value="1"/>
</dbReference>
<dbReference type="PROSITE" id="PS00018">
    <property type="entry name" value="EF_HAND_1"/>
    <property type="match status" value="1"/>
</dbReference>
<dbReference type="InterPro" id="IPR013378">
    <property type="entry name" value="InlB-like_B-rpt"/>
</dbReference>
<evidence type="ECO:0000256" key="7">
    <source>
        <dbReference type="ARBA" id="ARBA00022801"/>
    </source>
</evidence>
<comment type="subcellular location">
    <subcellularLocation>
        <location evidence="1">Cell envelope</location>
    </subcellularLocation>
</comment>
<dbReference type="Pfam" id="PF00082">
    <property type="entry name" value="Peptidase_S8"/>
    <property type="match status" value="1"/>
</dbReference>
<evidence type="ECO:0000259" key="15">
    <source>
        <dbReference type="Pfam" id="PF05922"/>
    </source>
</evidence>
<dbReference type="PROSITE" id="PS00138">
    <property type="entry name" value="SUBTILASE_SER"/>
    <property type="match status" value="1"/>
</dbReference>
<protein>
    <submittedName>
        <fullName evidence="18">InlB B-repeat-containing protein</fullName>
    </submittedName>
</protein>
<comment type="caution">
    <text evidence="18">The sequence shown here is derived from an EMBL/GenBank/DDBJ whole genome shotgun (WGS) entry which is preliminary data.</text>
</comment>
<dbReference type="InterPro" id="IPR013783">
    <property type="entry name" value="Ig-like_fold"/>
</dbReference>
<dbReference type="InterPro" id="IPR023828">
    <property type="entry name" value="Peptidase_S8_Ser-AS"/>
</dbReference>
<dbReference type="RefSeq" id="WP_209406830.1">
    <property type="nucleotide sequence ID" value="NZ_JAGIYQ010000011.1"/>
</dbReference>
<dbReference type="PRINTS" id="PR00723">
    <property type="entry name" value="SUBTILISIN"/>
</dbReference>
<feature type="domain" description="Heme-binding protein Shr-like Hb-interacting" evidence="16">
    <location>
        <begin position="1591"/>
        <end position="1667"/>
    </location>
</feature>
<dbReference type="NCBIfam" id="NF033510">
    <property type="entry name" value="Ca_tandemer"/>
    <property type="match status" value="1"/>
</dbReference>
<evidence type="ECO:0000259" key="16">
    <source>
        <dbReference type="Pfam" id="PF07550"/>
    </source>
</evidence>
<evidence type="ECO:0000256" key="9">
    <source>
        <dbReference type="PIRSR" id="PIRSR615500-1"/>
    </source>
</evidence>
<feature type="domain" description="Heme-binding protein Shr-like Hb-interacting" evidence="16">
    <location>
        <begin position="2296"/>
        <end position="2377"/>
    </location>
</feature>
<dbReference type="InterPro" id="IPR015500">
    <property type="entry name" value="Peptidase_S8_subtilisin-rel"/>
</dbReference>
<evidence type="ECO:0000256" key="8">
    <source>
        <dbReference type="ARBA" id="ARBA00022825"/>
    </source>
</evidence>
<dbReference type="Gene3D" id="2.60.40.10">
    <property type="entry name" value="Immunoglobulins"/>
    <property type="match status" value="3"/>
</dbReference>
<dbReference type="CDD" id="cd07474">
    <property type="entry name" value="Peptidases_S8_subtilisin_Vpr-like"/>
    <property type="match status" value="1"/>
</dbReference>
<accession>A0A940NSZ4</accession>
<evidence type="ECO:0000256" key="4">
    <source>
        <dbReference type="ARBA" id="ARBA00022525"/>
    </source>
</evidence>
<feature type="active site" description="Charge relay system" evidence="9 10">
    <location>
        <position position="268"/>
    </location>
</feature>
<dbReference type="NCBIfam" id="TIGR02543">
    <property type="entry name" value="List_Bact_rpt"/>
    <property type="match status" value="8"/>
</dbReference>
<feature type="domain" description="Bacterial Ig" evidence="17">
    <location>
        <begin position="2960"/>
        <end position="3040"/>
    </location>
</feature>
<feature type="domain" description="Bacterial Ig" evidence="17">
    <location>
        <begin position="3043"/>
        <end position="3119"/>
    </location>
</feature>
<evidence type="ECO:0000256" key="3">
    <source>
        <dbReference type="ARBA" id="ARBA00022512"/>
    </source>
</evidence>
<dbReference type="InterPro" id="IPR041498">
    <property type="entry name" value="Big_6"/>
</dbReference>
<keyword evidence="19" id="KW-1185">Reference proteome</keyword>
<evidence type="ECO:0000256" key="12">
    <source>
        <dbReference type="SAM" id="SignalP"/>
    </source>
</evidence>
<dbReference type="InterPro" id="IPR042229">
    <property type="entry name" value="Listeria/Bacterioides_rpt_sf"/>
</dbReference>
<dbReference type="Gene3D" id="2.60.40.4270">
    <property type="entry name" value="Listeria-Bacteroides repeat domain"/>
    <property type="match status" value="8"/>
</dbReference>
<dbReference type="PROSITE" id="PS00137">
    <property type="entry name" value="SUBTILASE_HIS"/>
    <property type="match status" value="1"/>
</dbReference>
<dbReference type="InterPro" id="IPR000209">
    <property type="entry name" value="Peptidase_S8/S53_dom"/>
</dbReference>
<feature type="chain" id="PRO_5039585141" evidence="12">
    <location>
        <begin position="32"/>
        <end position="3128"/>
    </location>
</feature>
<dbReference type="GO" id="GO:0006508">
    <property type="term" value="P:proteolysis"/>
    <property type="evidence" value="ECO:0007669"/>
    <property type="project" value="UniProtKB-KW"/>
</dbReference>
<dbReference type="InterPro" id="IPR050131">
    <property type="entry name" value="Peptidase_S8_subtilisin-like"/>
</dbReference>
<organism evidence="18 19">
    <name type="scientific">Gottfriedia endophytica</name>
    <dbReference type="NCBI Taxonomy" id="2820819"/>
    <lineage>
        <taxon>Bacteria</taxon>
        <taxon>Bacillati</taxon>
        <taxon>Bacillota</taxon>
        <taxon>Bacilli</taxon>
        <taxon>Bacillales</taxon>
        <taxon>Bacillaceae</taxon>
        <taxon>Gottfriedia</taxon>
    </lineage>
</organism>
<proteinExistence type="inferred from homology"/>